<protein>
    <submittedName>
        <fullName evidence="4">KxDL motif-containing protein 1-like</fullName>
    </submittedName>
</protein>
<dbReference type="GeneID" id="106166451"/>
<keyword evidence="3" id="KW-1185">Reference proteome</keyword>
<evidence type="ECO:0000313" key="3">
    <source>
        <dbReference type="Proteomes" id="UP000085678"/>
    </source>
</evidence>
<dbReference type="PANTHER" id="PTHR13511:SF0">
    <property type="entry name" value="KXDL MOTIF-CONTAINING PROTEIN 1"/>
    <property type="match status" value="1"/>
</dbReference>
<sequence>MAKQITSKDVAQPKLQPATDVFISTMADVVKEDDIYSVIKAQRHMLSRFEKTNEMLLTFNALSSQRYEAMFQEFKKNTALLYDMKKDLDTVFRKIRTLKAKLSKQYPDAFAACSDVYNVLEEESEEEIADKQPAS</sequence>
<dbReference type="Proteomes" id="UP000085678">
    <property type="component" value="Unplaced"/>
</dbReference>
<dbReference type="OrthoDB" id="10258877at2759"/>
<evidence type="ECO:0000259" key="2">
    <source>
        <dbReference type="Pfam" id="PF10241"/>
    </source>
</evidence>
<comment type="similarity">
    <text evidence="1">Belongs to the KXD1 family.</text>
</comment>
<dbReference type="AlphaFoldDB" id="A0A1S3IQI6"/>
<dbReference type="GO" id="GO:0032418">
    <property type="term" value="P:lysosome localization"/>
    <property type="evidence" value="ECO:0007669"/>
    <property type="project" value="TreeGrafter"/>
</dbReference>
<evidence type="ECO:0000313" key="4">
    <source>
        <dbReference type="RefSeq" id="XP_013400477.1"/>
    </source>
</evidence>
<proteinExistence type="inferred from homology"/>
<dbReference type="KEGG" id="lak:106166451"/>
<feature type="domain" description="KxDL" evidence="2">
    <location>
        <begin position="26"/>
        <end position="110"/>
    </location>
</feature>
<dbReference type="Pfam" id="PF10241">
    <property type="entry name" value="KxDL"/>
    <property type="match status" value="1"/>
</dbReference>
<dbReference type="FunCoup" id="A0A1S3IQI6">
    <property type="interactions" value="148"/>
</dbReference>
<evidence type="ECO:0000256" key="1">
    <source>
        <dbReference type="ARBA" id="ARBA00005913"/>
    </source>
</evidence>
<reference evidence="4" key="1">
    <citation type="submission" date="2025-08" db="UniProtKB">
        <authorList>
            <consortium name="RefSeq"/>
        </authorList>
    </citation>
    <scope>IDENTIFICATION</scope>
    <source>
        <tissue evidence="4">Gonads</tissue>
    </source>
</reference>
<dbReference type="STRING" id="7574.A0A1S3IQI6"/>
<organism evidence="3 4">
    <name type="scientific">Lingula anatina</name>
    <name type="common">Brachiopod</name>
    <name type="synonym">Lingula unguis</name>
    <dbReference type="NCBI Taxonomy" id="7574"/>
    <lineage>
        <taxon>Eukaryota</taxon>
        <taxon>Metazoa</taxon>
        <taxon>Spiralia</taxon>
        <taxon>Lophotrochozoa</taxon>
        <taxon>Brachiopoda</taxon>
        <taxon>Linguliformea</taxon>
        <taxon>Lingulata</taxon>
        <taxon>Lingulida</taxon>
        <taxon>Linguloidea</taxon>
        <taxon>Lingulidae</taxon>
        <taxon>Lingula</taxon>
    </lineage>
</organism>
<gene>
    <name evidence="4" type="primary">LOC106166451</name>
</gene>
<dbReference type="InterPro" id="IPR019371">
    <property type="entry name" value="KxDL_dom"/>
</dbReference>
<dbReference type="PANTHER" id="PTHR13511">
    <property type="entry name" value="KXDL MOTIF-CONTAINING PROTEIN 1"/>
    <property type="match status" value="1"/>
</dbReference>
<dbReference type="InterPro" id="IPR039843">
    <property type="entry name" value="KXD1-like"/>
</dbReference>
<dbReference type="RefSeq" id="XP_013400477.1">
    <property type="nucleotide sequence ID" value="XM_013545023.1"/>
</dbReference>
<name>A0A1S3IQI6_LINAN</name>
<dbReference type="GO" id="GO:0099078">
    <property type="term" value="C:BORC complex"/>
    <property type="evidence" value="ECO:0007669"/>
    <property type="project" value="TreeGrafter"/>
</dbReference>
<accession>A0A1S3IQI6</accession>
<dbReference type="InParanoid" id="A0A1S3IQI6"/>
<dbReference type="OMA" id="NDYSEQC"/>